<dbReference type="EMBL" id="NRSG01000001">
    <property type="protein sequence ID" value="MBK1656660.1"/>
    <property type="molecule type" value="Genomic_DNA"/>
</dbReference>
<dbReference type="SUPFAM" id="SSF47413">
    <property type="entry name" value="lambda repressor-like DNA-binding domains"/>
    <property type="match status" value="1"/>
</dbReference>
<sequence>MVNVPERPPTPGQGATLAANLRALRRDRELTLEGLAAASGVSRAMISKIERGAAVPTATVLGRLAHGLEVGLSRLLGAAQARGPVLLHPAEQPVYADAANGFERRSISPVFPDRFLDLALNRLAPGGQAVFPPHHRGVEEYLHVSRGTLEVIVDGTAFTVPAGATLFYEGDRQHEFHNRTAEPVEFLVAVDSSGAR</sequence>
<organism evidence="3 4">
    <name type="scientific">Paracraurococcus ruber</name>
    <dbReference type="NCBI Taxonomy" id="77675"/>
    <lineage>
        <taxon>Bacteria</taxon>
        <taxon>Pseudomonadati</taxon>
        <taxon>Pseudomonadota</taxon>
        <taxon>Alphaproteobacteria</taxon>
        <taxon>Acetobacterales</taxon>
        <taxon>Roseomonadaceae</taxon>
        <taxon>Paracraurococcus</taxon>
    </lineage>
</organism>
<dbReference type="CDD" id="cd02209">
    <property type="entry name" value="cupin_XRE_C"/>
    <property type="match status" value="1"/>
</dbReference>
<dbReference type="PANTHER" id="PTHR46797">
    <property type="entry name" value="HTH-TYPE TRANSCRIPTIONAL REGULATOR"/>
    <property type="match status" value="1"/>
</dbReference>
<dbReference type="InterPro" id="IPR010982">
    <property type="entry name" value="Lambda_DNA-bd_dom_sf"/>
</dbReference>
<feature type="domain" description="HTH cro/C1-type" evidence="2">
    <location>
        <begin position="21"/>
        <end position="75"/>
    </location>
</feature>
<dbReference type="Proteomes" id="UP000697995">
    <property type="component" value="Unassembled WGS sequence"/>
</dbReference>
<dbReference type="Gene3D" id="1.10.260.40">
    <property type="entry name" value="lambda repressor-like DNA-binding domains"/>
    <property type="match status" value="1"/>
</dbReference>
<reference evidence="3 4" key="1">
    <citation type="journal article" date="2020" name="Microorganisms">
        <title>Osmotic Adaptation and Compatible Solute Biosynthesis of Phototrophic Bacteria as Revealed from Genome Analyses.</title>
        <authorList>
            <person name="Imhoff J.F."/>
            <person name="Rahn T."/>
            <person name="Kunzel S."/>
            <person name="Keller A."/>
            <person name="Neulinger S.C."/>
        </authorList>
    </citation>
    <scope>NUCLEOTIDE SEQUENCE [LARGE SCALE GENOMIC DNA]</scope>
    <source>
        <strain evidence="3 4">DSM 15382</strain>
    </source>
</reference>
<dbReference type="PROSITE" id="PS50943">
    <property type="entry name" value="HTH_CROC1"/>
    <property type="match status" value="1"/>
</dbReference>
<keyword evidence="4" id="KW-1185">Reference proteome</keyword>
<comment type="caution">
    <text evidence="3">The sequence shown here is derived from an EMBL/GenBank/DDBJ whole genome shotgun (WGS) entry which is preliminary data.</text>
</comment>
<dbReference type="InterPro" id="IPR050807">
    <property type="entry name" value="TransReg_Diox_bact_type"/>
</dbReference>
<protein>
    <submittedName>
        <fullName evidence="3">XRE family transcriptional regulator</fullName>
    </submittedName>
</protein>
<dbReference type="SMART" id="SM00530">
    <property type="entry name" value="HTH_XRE"/>
    <property type="match status" value="1"/>
</dbReference>
<evidence type="ECO:0000256" key="1">
    <source>
        <dbReference type="ARBA" id="ARBA00023125"/>
    </source>
</evidence>
<dbReference type="RefSeq" id="WP_133218030.1">
    <property type="nucleotide sequence ID" value="NZ_NRSG01000001.1"/>
</dbReference>
<dbReference type="Pfam" id="PF01381">
    <property type="entry name" value="HTH_3"/>
    <property type="match status" value="1"/>
</dbReference>
<accession>A0ABS1CQN1</accession>
<dbReference type="SUPFAM" id="SSF51182">
    <property type="entry name" value="RmlC-like cupins"/>
    <property type="match status" value="1"/>
</dbReference>
<dbReference type="InterPro" id="IPR001387">
    <property type="entry name" value="Cro/C1-type_HTH"/>
</dbReference>
<gene>
    <name evidence="3" type="ORF">CKO45_00255</name>
</gene>
<dbReference type="InterPro" id="IPR014710">
    <property type="entry name" value="RmlC-like_jellyroll"/>
</dbReference>
<dbReference type="PANTHER" id="PTHR46797:SF1">
    <property type="entry name" value="METHYLPHOSPHONATE SYNTHASE"/>
    <property type="match status" value="1"/>
</dbReference>
<dbReference type="InterPro" id="IPR011051">
    <property type="entry name" value="RmlC_Cupin_sf"/>
</dbReference>
<evidence type="ECO:0000313" key="4">
    <source>
        <dbReference type="Proteomes" id="UP000697995"/>
    </source>
</evidence>
<dbReference type="InterPro" id="IPR013096">
    <property type="entry name" value="Cupin_2"/>
</dbReference>
<name>A0ABS1CQN1_9PROT</name>
<evidence type="ECO:0000313" key="3">
    <source>
        <dbReference type="EMBL" id="MBK1656660.1"/>
    </source>
</evidence>
<evidence type="ECO:0000259" key="2">
    <source>
        <dbReference type="PROSITE" id="PS50943"/>
    </source>
</evidence>
<dbReference type="Pfam" id="PF07883">
    <property type="entry name" value="Cupin_2"/>
    <property type="match status" value="1"/>
</dbReference>
<dbReference type="Gene3D" id="2.60.120.10">
    <property type="entry name" value="Jelly Rolls"/>
    <property type="match status" value="1"/>
</dbReference>
<dbReference type="CDD" id="cd00093">
    <property type="entry name" value="HTH_XRE"/>
    <property type="match status" value="1"/>
</dbReference>
<proteinExistence type="predicted"/>
<keyword evidence="1" id="KW-0238">DNA-binding</keyword>